<proteinExistence type="predicted"/>
<protein>
    <submittedName>
        <fullName evidence="1">Uncharacterized protein</fullName>
    </submittedName>
</protein>
<dbReference type="AlphaFoldDB" id="A0A382G0G5"/>
<gene>
    <name evidence="1" type="ORF">METZ01_LOCUS221680</name>
</gene>
<organism evidence="1">
    <name type="scientific">marine metagenome</name>
    <dbReference type="NCBI Taxonomy" id="408172"/>
    <lineage>
        <taxon>unclassified sequences</taxon>
        <taxon>metagenomes</taxon>
        <taxon>ecological metagenomes</taxon>
    </lineage>
</organism>
<sequence>MVSAPAPLHIAILRDMLRRRPEPVCFF</sequence>
<evidence type="ECO:0000313" key="1">
    <source>
        <dbReference type="EMBL" id="SVB68826.1"/>
    </source>
</evidence>
<reference evidence="1" key="1">
    <citation type="submission" date="2018-05" db="EMBL/GenBank/DDBJ databases">
        <authorList>
            <person name="Lanie J.A."/>
            <person name="Ng W.-L."/>
            <person name="Kazmierczak K.M."/>
            <person name="Andrzejewski T.M."/>
            <person name="Davidsen T.M."/>
            <person name="Wayne K.J."/>
            <person name="Tettelin H."/>
            <person name="Glass J.I."/>
            <person name="Rusch D."/>
            <person name="Podicherti R."/>
            <person name="Tsui H.-C.T."/>
            <person name="Winkler M.E."/>
        </authorList>
    </citation>
    <scope>NUCLEOTIDE SEQUENCE</scope>
</reference>
<accession>A0A382G0G5</accession>
<dbReference type="EMBL" id="UINC01052925">
    <property type="protein sequence ID" value="SVB68826.1"/>
    <property type="molecule type" value="Genomic_DNA"/>
</dbReference>
<name>A0A382G0G5_9ZZZZ</name>